<dbReference type="Proteomes" id="UP000225997">
    <property type="component" value="Unassembled WGS sequence"/>
</dbReference>
<evidence type="ECO:0000313" key="2">
    <source>
        <dbReference type="Proteomes" id="UP000225997"/>
    </source>
</evidence>
<gene>
    <name evidence="1" type="ORF">COF40_13170</name>
</gene>
<reference evidence="1 2" key="1">
    <citation type="submission" date="2017-09" db="EMBL/GenBank/DDBJ databases">
        <title>Large-scale bioinformatics analysis of Bacillus genomes uncovers conserved roles of natural products in bacterial physiology.</title>
        <authorList>
            <consortium name="Agbiome Team Llc"/>
            <person name="Bleich R.M."/>
            <person name="Grubbs K.J."/>
            <person name="Santa Maria K.C."/>
            <person name="Allen S.E."/>
            <person name="Farag S."/>
            <person name="Shank E.A."/>
            <person name="Bowers A."/>
        </authorList>
    </citation>
    <scope>NUCLEOTIDE SEQUENCE [LARGE SCALE GENOMIC DNA]</scope>
    <source>
        <strain evidence="1 2">AFS044250</strain>
    </source>
</reference>
<comment type="caution">
    <text evidence="1">The sequence shown here is derived from an EMBL/GenBank/DDBJ whole genome shotgun (WGS) entry which is preliminary data.</text>
</comment>
<organism evidence="1 2">
    <name type="scientific">Bacillus toyonensis</name>
    <dbReference type="NCBI Taxonomy" id="155322"/>
    <lineage>
        <taxon>Bacteria</taxon>
        <taxon>Bacillati</taxon>
        <taxon>Bacillota</taxon>
        <taxon>Bacilli</taxon>
        <taxon>Bacillales</taxon>
        <taxon>Bacillaceae</taxon>
        <taxon>Bacillus</taxon>
        <taxon>Bacillus cereus group</taxon>
    </lineage>
</organism>
<evidence type="ECO:0000313" key="1">
    <source>
        <dbReference type="EMBL" id="PHD70094.1"/>
    </source>
</evidence>
<dbReference type="EMBL" id="NUSQ01000055">
    <property type="protein sequence ID" value="PHD70094.1"/>
    <property type="molecule type" value="Genomic_DNA"/>
</dbReference>
<protein>
    <submittedName>
        <fullName evidence="1">Pseudouridine synthase</fullName>
    </submittedName>
</protein>
<sequence length="54" mass="6246">MRFFLYLNFSILNSVCEKLLDELAPYLSALGMDLGIWTDHEKSSEYTNKKGDVE</sequence>
<proteinExistence type="predicted"/>
<dbReference type="AlphaFoldDB" id="A0A2B5XUZ4"/>
<name>A0A2B5XUZ4_9BACI</name>
<accession>A0A2B5XUZ4</accession>